<accession>A0AB39UJK9</accession>
<reference evidence="2" key="1">
    <citation type="submission" date="2023-07" db="EMBL/GenBank/DDBJ databases">
        <title>Bifidobacterium aquikefiriaerophilum sp. nov. and Bifidobacterium eccum sp. nov., isolated from water kefir.</title>
        <authorList>
            <person name="Breselge S."/>
            <person name="Bellassi P."/>
            <person name="Barcenilla C."/>
            <person name="Alvarez-Ordonez A."/>
            <person name="Morelli L."/>
            <person name="Cotter P.D."/>
        </authorList>
    </citation>
    <scope>NUCLEOTIDE SEQUENCE</scope>
    <source>
        <strain evidence="3">WK012_4_13</strain>
        <strain evidence="2">WK013_4_14</strain>
        <strain evidence="1">WK048_4_13</strain>
    </source>
</reference>
<evidence type="ECO:0000313" key="2">
    <source>
        <dbReference type="EMBL" id="XDS49098.1"/>
    </source>
</evidence>
<dbReference type="KEGG" id="bfk:QN062_07985"/>
<dbReference type="EMBL" id="CP129682">
    <property type="protein sequence ID" value="XDS49098.1"/>
    <property type="molecule type" value="Genomic_DNA"/>
</dbReference>
<name>A0AB39UJK9_9BIFI</name>
<evidence type="ECO:0000313" key="1">
    <source>
        <dbReference type="EMBL" id="XDS46121.1"/>
    </source>
</evidence>
<dbReference type="AlphaFoldDB" id="A0AB39UJK9"/>
<sequence>MTILQPLRDFRARNTPAIRKQSEFRQGRGLLSVFEGSFIRDSEFCGNIKVDWLKIVVMLKGKSQLLTLIHQNCRKTRNLDSQTLRREEKAHIIEKNAQKWLNSLLRFIPHLEVSLKKRD</sequence>
<evidence type="ECO:0000313" key="3">
    <source>
        <dbReference type="EMBL" id="XDS50323.1"/>
    </source>
</evidence>
<protein>
    <submittedName>
        <fullName evidence="2">Uncharacterized protein</fullName>
    </submittedName>
</protein>
<proteinExistence type="predicted"/>
<gene>
    <name evidence="3" type="ORF">QN062_07985</name>
    <name evidence="2" type="ORF">QN216_02180</name>
    <name evidence="1" type="ORF">QN217_08270</name>
</gene>
<dbReference type="RefSeq" id="WP_369341294.1">
    <property type="nucleotide sequence ID" value="NZ_CP129675.1"/>
</dbReference>
<dbReference type="EMBL" id="CP129675">
    <property type="protein sequence ID" value="XDS46121.1"/>
    <property type="molecule type" value="Genomic_DNA"/>
</dbReference>
<organism evidence="2">
    <name type="scientific">Bifidobacterium fermentum</name>
    <dbReference type="NCBI Taxonomy" id="3059035"/>
    <lineage>
        <taxon>Bacteria</taxon>
        <taxon>Bacillati</taxon>
        <taxon>Actinomycetota</taxon>
        <taxon>Actinomycetes</taxon>
        <taxon>Bifidobacteriales</taxon>
        <taxon>Bifidobacteriaceae</taxon>
        <taxon>Bifidobacterium</taxon>
    </lineage>
</organism>
<dbReference type="EMBL" id="CP129683">
    <property type="protein sequence ID" value="XDS50323.1"/>
    <property type="molecule type" value="Genomic_DNA"/>
</dbReference>